<feature type="region of interest" description="Disordered" evidence="1">
    <location>
        <begin position="84"/>
        <end position="103"/>
    </location>
</feature>
<dbReference type="EMBL" id="JABFAF010269315">
    <property type="protein sequence ID" value="MBA0877770.1"/>
    <property type="molecule type" value="Genomic_DNA"/>
</dbReference>
<dbReference type="Proteomes" id="UP000593576">
    <property type="component" value="Unassembled WGS sequence"/>
</dbReference>
<protein>
    <submittedName>
        <fullName evidence="2">Uncharacterized protein</fullName>
    </submittedName>
</protein>
<evidence type="ECO:0000313" key="3">
    <source>
        <dbReference type="Proteomes" id="UP000593576"/>
    </source>
</evidence>
<keyword evidence="3" id="KW-1185">Reference proteome</keyword>
<evidence type="ECO:0000313" key="2">
    <source>
        <dbReference type="EMBL" id="MBA0877770.1"/>
    </source>
</evidence>
<accession>A0A7J9N3F3</accession>
<dbReference type="AlphaFoldDB" id="A0A7J9N3F3"/>
<dbReference type="OrthoDB" id="996929at2759"/>
<reference evidence="2 3" key="1">
    <citation type="journal article" date="2019" name="Genome Biol. Evol.">
        <title>Insights into the evolution of the New World diploid cottons (Gossypium, subgenus Houzingenia) based on genome sequencing.</title>
        <authorList>
            <person name="Grover C.E."/>
            <person name="Arick M.A. 2nd"/>
            <person name="Thrash A."/>
            <person name="Conover J.L."/>
            <person name="Sanders W.S."/>
            <person name="Peterson D.G."/>
            <person name="Frelichowski J.E."/>
            <person name="Scheffler J.A."/>
            <person name="Scheffler B.E."/>
            <person name="Wendel J.F."/>
        </authorList>
    </citation>
    <scope>NUCLEOTIDE SEQUENCE [LARGE SCALE GENOMIC DNA]</scope>
    <source>
        <strain evidence="2">1</strain>
        <tissue evidence="2">Leaf</tissue>
    </source>
</reference>
<feature type="compositionally biased region" description="Polar residues" evidence="1">
    <location>
        <begin position="84"/>
        <end position="98"/>
    </location>
</feature>
<sequence length="145" mass="16281">MIIIKSTYGNCIRIDRDSGHTISKCGKIAVFTVDRGEVTVIVCPKGTTWPFKSKKKGRRRKPINEAQTFTRPIISAYTITRHSHNNSTDTVTRPSSSTEDTHGTAFSDDARCVGVNGPVHLHFRLHRVDCRCIGQCRTRNCKRGH</sequence>
<proteinExistence type="predicted"/>
<evidence type="ECO:0000256" key="1">
    <source>
        <dbReference type="SAM" id="MobiDB-lite"/>
    </source>
</evidence>
<name>A0A7J9N3F3_GOSSC</name>
<organism evidence="2 3">
    <name type="scientific">Gossypium schwendimanii</name>
    <name type="common">Cotton</name>
    <dbReference type="NCBI Taxonomy" id="34291"/>
    <lineage>
        <taxon>Eukaryota</taxon>
        <taxon>Viridiplantae</taxon>
        <taxon>Streptophyta</taxon>
        <taxon>Embryophyta</taxon>
        <taxon>Tracheophyta</taxon>
        <taxon>Spermatophyta</taxon>
        <taxon>Magnoliopsida</taxon>
        <taxon>eudicotyledons</taxon>
        <taxon>Gunneridae</taxon>
        <taxon>Pentapetalae</taxon>
        <taxon>rosids</taxon>
        <taxon>malvids</taxon>
        <taxon>Malvales</taxon>
        <taxon>Malvaceae</taxon>
        <taxon>Malvoideae</taxon>
        <taxon>Gossypium</taxon>
    </lineage>
</organism>
<gene>
    <name evidence="2" type="ORF">Goshw_016503</name>
</gene>
<comment type="caution">
    <text evidence="2">The sequence shown here is derived from an EMBL/GenBank/DDBJ whole genome shotgun (WGS) entry which is preliminary data.</text>
</comment>